<evidence type="ECO:0000313" key="3">
    <source>
        <dbReference type="Proteomes" id="UP000314986"/>
    </source>
</evidence>
<dbReference type="PANTHER" id="PTHR11590:SF81">
    <property type="entry name" value="PROTEIN-GLUTAMINE GAMMA-GLUTAMYLTRANSFERASE K-LIKE ISOFORM X4"/>
    <property type="match status" value="1"/>
</dbReference>
<dbReference type="Gene3D" id="3.90.260.10">
    <property type="entry name" value="Transglutaminase-like"/>
    <property type="match status" value="1"/>
</dbReference>
<reference evidence="2" key="5">
    <citation type="submission" date="2025-09" db="UniProtKB">
        <authorList>
            <consortium name="Ensembl"/>
        </authorList>
    </citation>
    <scope>IDENTIFICATION</scope>
</reference>
<dbReference type="InterPro" id="IPR050779">
    <property type="entry name" value="Transglutaminase"/>
</dbReference>
<dbReference type="GeneTree" id="ENSGT01050000244866"/>
<reference evidence="2" key="4">
    <citation type="submission" date="2025-08" db="UniProtKB">
        <authorList>
            <consortium name="Ensembl"/>
        </authorList>
    </citation>
    <scope>IDENTIFICATION</scope>
</reference>
<feature type="domain" description="Transglutaminase-like" evidence="1">
    <location>
        <begin position="1"/>
        <end position="79"/>
    </location>
</feature>
<protein>
    <recommendedName>
        <fullName evidence="1">Transglutaminase-like domain-containing protein</fullName>
    </recommendedName>
</protein>
<dbReference type="Pfam" id="PF01841">
    <property type="entry name" value="Transglut_core"/>
    <property type="match status" value="1"/>
</dbReference>
<dbReference type="AlphaFoldDB" id="A0A4W3HB64"/>
<organism evidence="2 3">
    <name type="scientific">Callorhinchus milii</name>
    <name type="common">Ghost shark</name>
    <dbReference type="NCBI Taxonomy" id="7868"/>
    <lineage>
        <taxon>Eukaryota</taxon>
        <taxon>Metazoa</taxon>
        <taxon>Chordata</taxon>
        <taxon>Craniata</taxon>
        <taxon>Vertebrata</taxon>
        <taxon>Chondrichthyes</taxon>
        <taxon>Holocephali</taxon>
        <taxon>Chimaeriformes</taxon>
        <taxon>Callorhinchidae</taxon>
        <taxon>Callorhinchus</taxon>
    </lineage>
</organism>
<dbReference type="SUPFAM" id="SSF54001">
    <property type="entry name" value="Cysteine proteinases"/>
    <property type="match status" value="1"/>
</dbReference>
<proteinExistence type="predicted"/>
<dbReference type="InterPro" id="IPR002931">
    <property type="entry name" value="Transglutaminase-like"/>
</dbReference>
<dbReference type="Ensembl" id="ENSCMIT00000013338.1">
    <property type="protein sequence ID" value="ENSCMIP00000013046.1"/>
    <property type="gene ID" value="ENSCMIG00000006597.1"/>
</dbReference>
<dbReference type="GO" id="GO:0003810">
    <property type="term" value="F:protein-glutamine gamma-glutamyltransferase activity"/>
    <property type="evidence" value="ECO:0007669"/>
    <property type="project" value="TreeGrafter"/>
</dbReference>
<reference evidence="3" key="3">
    <citation type="journal article" date="2014" name="Nature">
        <title>Elephant shark genome provides unique insights into gnathostome evolution.</title>
        <authorList>
            <consortium name="International Elephant Shark Genome Sequencing Consortium"/>
            <person name="Venkatesh B."/>
            <person name="Lee A.P."/>
            <person name="Ravi V."/>
            <person name="Maurya A.K."/>
            <person name="Lian M.M."/>
            <person name="Swann J.B."/>
            <person name="Ohta Y."/>
            <person name="Flajnik M.F."/>
            <person name="Sutoh Y."/>
            <person name="Kasahara M."/>
            <person name="Hoon S."/>
            <person name="Gangu V."/>
            <person name="Roy S.W."/>
            <person name="Irimia M."/>
            <person name="Korzh V."/>
            <person name="Kondrychyn I."/>
            <person name="Lim Z.W."/>
            <person name="Tay B.H."/>
            <person name="Tohari S."/>
            <person name="Kong K.W."/>
            <person name="Ho S."/>
            <person name="Lorente-Galdos B."/>
            <person name="Quilez J."/>
            <person name="Marques-Bonet T."/>
            <person name="Raney B.J."/>
            <person name="Ingham P.W."/>
            <person name="Tay A."/>
            <person name="Hillier L.W."/>
            <person name="Minx P."/>
            <person name="Boehm T."/>
            <person name="Wilson R.K."/>
            <person name="Brenner S."/>
            <person name="Warren W.C."/>
        </authorList>
    </citation>
    <scope>NUCLEOTIDE SEQUENCE [LARGE SCALE GENOMIC DNA]</scope>
</reference>
<dbReference type="InParanoid" id="A0A4W3HB64"/>
<dbReference type="InterPro" id="IPR038765">
    <property type="entry name" value="Papain-like_cys_pep_sf"/>
</dbReference>
<reference evidence="3" key="2">
    <citation type="journal article" date="2007" name="PLoS Biol.">
        <title>Survey sequencing and comparative analysis of the elephant shark (Callorhinchus milii) genome.</title>
        <authorList>
            <person name="Venkatesh B."/>
            <person name="Kirkness E.F."/>
            <person name="Loh Y.H."/>
            <person name="Halpern A.L."/>
            <person name="Lee A.P."/>
            <person name="Johnson J."/>
            <person name="Dandona N."/>
            <person name="Viswanathan L.D."/>
            <person name="Tay A."/>
            <person name="Venter J.C."/>
            <person name="Strausberg R.L."/>
            <person name="Brenner S."/>
        </authorList>
    </citation>
    <scope>NUCLEOTIDE SEQUENCE [LARGE SCALE GENOMIC DNA]</scope>
</reference>
<accession>A0A4W3HB64</accession>
<dbReference type="InterPro" id="IPR036985">
    <property type="entry name" value="Transglutaminase-like_sf"/>
</dbReference>
<keyword evidence="3" id="KW-1185">Reference proteome</keyword>
<name>A0A4W3HB64_CALMI</name>
<reference evidence="3" key="1">
    <citation type="journal article" date="2006" name="Science">
        <title>Ancient noncoding elements conserved in the human genome.</title>
        <authorList>
            <person name="Venkatesh B."/>
            <person name="Kirkness E.F."/>
            <person name="Loh Y.H."/>
            <person name="Halpern A.L."/>
            <person name="Lee A.P."/>
            <person name="Johnson J."/>
            <person name="Dandona N."/>
            <person name="Viswanathan L.D."/>
            <person name="Tay A."/>
            <person name="Venter J.C."/>
            <person name="Strausberg R.L."/>
            <person name="Brenner S."/>
        </authorList>
    </citation>
    <scope>NUCLEOTIDE SEQUENCE [LARGE SCALE GENOMIC DNA]</scope>
</reference>
<evidence type="ECO:0000259" key="1">
    <source>
        <dbReference type="SMART" id="SM00460"/>
    </source>
</evidence>
<evidence type="ECO:0000313" key="2">
    <source>
        <dbReference type="Ensembl" id="ENSCMIP00000013046.1"/>
    </source>
</evidence>
<dbReference type="Proteomes" id="UP000314986">
    <property type="component" value="Unassembled WGS sequence"/>
</dbReference>
<sequence>VGSLVLRCLGIPTRVVTNFQSAHDTNGNLTIDNVVDEHGRTIRNNRDSIWNFHVWIEAWMARNDLKSGFDGWQVLDPTPQ</sequence>
<dbReference type="PANTHER" id="PTHR11590">
    <property type="entry name" value="PROTEIN-GLUTAMINE GAMMA-GLUTAMYLTRANSFERASE"/>
    <property type="match status" value="1"/>
</dbReference>
<dbReference type="SMART" id="SM00460">
    <property type="entry name" value="TGc"/>
    <property type="match status" value="1"/>
</dbReference>